<proteinExistence type="predicted"/>
<evidence type="ECO:0000313" key="1">
    <source>
        <dbReference type="EMBL" id="PWK93844.1"/>
    </source>
</evidence>
<gene>
    <name evidence="1" type="ORF">B0H50_12537</name>
</gene>
<dbReference type="Proteomes" id="UP000245523">
    <property type="component" value="Unassembled WGS sequence"/>
</dbReference>
<evidence type="ECO:0000313" key="2">
    <source>
        <dbReference type="Proteomes" id="UP000245523"/>
    </source>
</evidence>
<sequence length="159" mass="17811">MIKLLLADLIPVRSKLQTILAKRIRSKCSFTGSRTRCNSNGPRGRCCAIVQFGNVFSSETHYRSIPSQSDCIIRVTSCISVFKIVRLGGCASVCCVSIGIVTRTLITNNRPSSNSYSLRNISLLQLYVGCVRKMAKITLRESFHRTSLKQHHLDSLRFE</sequence>
<name>A0ABX5LJB3_9BACT</name>
<reference evidence="1 2" key="1">
    <citation type="submission" date="2018-05" db="EMBL/GenBank/DDBJ databases">
        <title>Animal gut microbial communities from fecal samples from Wisconsin, USA.</title>
        <authorList>
            <person name="Neumann A."/>
        </authorList>
    </citation>
    <scope>NUCLEOTIDE SEQUENCE [LARGE SCALE GENOMIC DNA]</scope>
    <source>
        <strain evidence="1 2">UWS4</strain>
    </source>
</reference>
<protein>
    <submittedName>
        <fullName evidence="1">Uncharacterized protein</fullName>
    </submittedName>
</protein>
<accession>A0ABX5LJB3</accession>
<organism evidence="1 2">
    <name type="scientific">Hallerella porci</name>
    <dbReference type="NCBI Taxonomy" id="1945871"/>
    <lineage>
        <taxon>Bacteria</taxon>
        <taxon>Pseudomonadati</taxon>
        <taxon>Fibrobacterota</taxon>
        <taxon>Fibrobacteria</taxon>
        <taxon>Fibrobacterales</taxon>
        <taxon>Fibrobacteraceae</taxon>
        <taxon>Hallerella</taxon>
    </lineage>
</organism>
<comment type="caution">
    <text evidence="1">The sequence shown here is derived from an EMBL/GenBank/DDBJ whole genome shotgun (WGS) entry which is preliminary data.</text>
</comment>
<dbReference type="EMBL" id="QGHD01000025">
    <property type="protein sequence ID" value="PWK93844.1"/>
    <property type="molecule type" value="Genomic_DNA"/>
</dbReference>
<keyword evidence="2" id="KW-1185">Reference proteome</keyword>